<reference evidence="2 3" key="1">
    <citation type="journal article" date="2013" name="Biodegradation">
        <title>Occurrence of 4-tert-butylphenol (4-t-BP) biodegradation in an aquatic sample caused by the presence of Spirodela polyrrhiza and isolation of a 4-t-BP-utilizing bacterium.</title>
        <authorList>
            <person name="Ogata Y."/>
            <person name="Toyama T."/>
            <person name="Yu N."/>
            <person name="Wang X."/>
            <person name="Sei K."/>
            <person name="Ike M."/>
        </authorList>
    </citation>
    <scope>NUCLEOTIDE SEQUENCE [LARGE SCALE GENOMIC DNA]</scope>
    <source>
        <strain evidence="2 3">OMI</strain>
    </source>
</reference>
<evidence type="ECO:0000313" key="3">
    <source>
        <dbReference type="Proteomes" id="UP000221538"/>
    </source>
</evidence>
<feature type="region of interest" description="Disordered" evidence="1">
    <location>
        <begin position="32"/>
        <end position="53"/>
    </location>
</feature>
<feature type="compositionally biased region" description="Low complexity" evidence="1">
    <location>
        <begin position="32"/>
        <end position="42"/>
    </location>
</feature>
<dbReference type="AlphaFoldDB" id="A0A292Z617"/>
<gene>
    <name evidence="2" type="ORF">SFOMI_0227</name>
</gene>
<accession>A0A292Z617</accession>
<evidence type="ECO:0000256" key="1">
    <source>
        <dbReference type="SAM" id="MobiDB-lite"/>
    </source>
</evidence>
<dbReference type="RefSeq" id="WP_099185201.1">
    <property type="nucleotide sequence ID" value="NZ_BEWI01000030.1"/>
</dbReference>
<dbReference type="EMBL" id="BEWI01000030">
    <property type="protein sequence ID" value="GAY19707.1"/>
    <property type="molecule type" value="Genomic_DNA"/>
</dbReference>
<name>A0A292Z617_SPHSA</name>
<organism evidence="2 3">
    <name type="scientific">Sphingobium fuliginis (strain ATCC 27551)</name>
    <dbReference type="NCBI Taxonomy" id="336203"/>
    <lineage>
        <taxon>Bacteria</taxon>
        <taxon>Pseudomonadati</taxon>
        <taxon>Pseudomonadota</taxon>
        <taxon>Alphaproteobacteria</taxon>
        <taxon>Sphingomonadales</taxon>
        <taxon>Sphingomonadaceae</taxon>
        <taxon>Sphingobium</taxon>
    </lineage>
</organism>
<sequence length="155" mass="15693">MVAAAAIGAVATIGGTAAQISAGNKAAKAQSKAAQQAAQASQEATDATIAEQRRQYDTTRADYAPYRETGYKALDTLAGLYGVGGTKIDPTAALEATPGYQFQMEQGLKAIDRGNAARGALASGGADKARIRYASGLAASNYDSYANRLAALAGG</sequence>
<reference evidence="2 3" key="2">
    <citation type="journal article" date="2013" name="Environ. Sci. Technol.">
        <title>The 4-tert-butylphenol-utilizing bacterium Sphingobium fuliginis OMI can degrade bisphenols via phenolic ring hydroxylation and meta-cleavage pathway.</title>
        <authorList>
            <person name="Ogata Y."/>
            <person name="Goda S."/>
            <person name="Toyama T."/>
            <person name="Sei K."/>
            <person name="Ike M."/>
        </authorList>
    </citation>
    <scope>NUCLEOTIDE SEQUENCE [LARGE SCALE GENOMIC DNA]</scope>
    <source>
        <strain evidence="2 3">OMI</strain>
    </source>
</reference>
<protein>
    <submittedName>
        <fullName evidence="2">Phage protein</fullName>
    </submittedName>
</protein>
<dbReference type="Proteomes" id="UP000221538">
    <property type="component" value="Unassembled WGS sequence"/>
</dbReference>
<comment type="caution">
    <text evidence="2">The sequence shown here is derived from an EMBL/GenBank/DDBJ whole genome shotgun (WGS) entry which is preliminary data.</text>
</comment>
<proteinExistence type="predicted"/>
<evidence type="ECO:0000313" key="2">
    <source>
        <dbReference type="EMBL" id="GAY19707.1"/>
    </source>
</evidence>